<feature type="transmembrane region" description="Helical" evidence="6">
    <location>
        <begin position="312"/>
        <end position="331"/>
    </location>
</feature>
<feature type="domain" description="SSD" evidence="7">
    <location>
        <begin position="225"/>
        <end position="362"/>
    </location>
</feature>
<feature type="transmembrane region" description="Helical" evidence="6">
    <location>
        <begin position="561"/>
        <end position="580"/>
    </location>
</feature>
<keyword evidence="4 6" id="KW-1133">Transmembrane helix</keyword>
<feature type="transmembrane region" description="Helical" evidence="6">
    <location>
        <begin position="702"/>
        <end position="721"/>
    </location>
</feature>
<name>A0ABW7JT39_9NOCA</name>
<evidence type="ECO:0000256" key="6">
    <source>
        <dbReference type="SAM" id="Phobius"/>
    </source>
</evidence>
<keyword evidence="2" id="KW-1003">Cell membrane</keyword>
<evidence type="ECO:0000313" key="9">
    <source>
        <dbReference type="Proteomes" id="UP001609175"/>
    </source>
</evidence>
<feature type="transmembrane region" description="Helical" evidence="6">
    <location>
        <begin position="210"/>
        <end position="243"/>
    </location>
</feature>
<dbReference type="Proteomes" id="UP001609175">
    <property type="component" value="Unassembled WGS sequence"/>
</dbReference>
<accession>A0ABW7JT39</accession>
<dbReference type="PROSITE" id="PS50156">
    <property type="entry name" value="SSD"/>
    <property type="match status" value="1"/>
</dbReference>
<feature type="transmembrane region" description="Helical" evidence="6">
    <location>
        <begin position="255"/>
        <end position="276"/>
    </location>
</feature>
<keyword evidence="5 6" id="KW-0472">Membrane</keyword>
<feature type="transmembrane region" description="Helical" evidence="6">
    <location>
        <begin position="677"/>
        <end position="696"/>
    </location>
</feature>
<dbReference type="SUPFAM" id="SSF82866">
    <property type="entry name" value="Multidrug efflux transporter AcrB transmembrane domain"/>
    <property type="match status" value="2"/>
</dbReference>
<feature type="transmembrane region" description="Helical" evidence="6">
    <location>
        <begin position="37"/>
        <end position="56"/>
    </location>
</feature>
<dbReference type="InterPro" id="IPR004869">
    <property type="entry name" value="MMPL_dom"/>
</dbReference>
<comment type="caution">
    <text evidence="8">The sequence shown here is derived from an EMBL/GenBank/DDBJ whole genome shotgun (WGS) entry which is preliminary data.</text>
</comment>
<feature type="transmembrane region" description="Helical" evidence="6">
    <location>
        <begin position="337"/>
        <end position="367"/>
    </location>
</feature>
<reference evidence="8 9" key="1">
    <citation type="submission" date="2024-10" db="EMBL/GenBank/DDBJ databases">
        <authorList>
            <person name="Riesco R."/>
        </authorList>
    </citation>
    <scope>NUCLEOTIDE SEQUENCE [LARGE SCALE GENOMIC DNA]</scope>
    <source>
        <strain evidence="8 9">NCIMB 15449</strain>
    </source>
</reference>
<dbReference type="PANTHER" id="PTHR33406:SF13">
    <property type="entry name" value="MEMBRANE PROTEIN YDFJ"/>
    <property type="match status" value="1"/>
</dbReference>
<organism evidence="8 9">
    <name type="scientific">Antrihabitans spumae</name>
    <dbReference type="NCBI Taxonomy" id="3373370"/>
    <lineage>
        <taxon>Bacteria</taxon>
        <taxon>Bacillati</taxon>
        <taxon>Actinomycetota</taxon>
        <taxon>Actinomycetes</taxon>
        <taxon>Mycobacteriales</taxon>
        <taxon>Nocardiaceae</taxon>
        <taxon>Antrihabitans</taxon>
    </lineage>
</organism>
<proteinExistence type="predicted"/>
<comment type="subcellular location">
    <subcellularLocation>
        <location evidence="1">Cell membrane</location>
        <topology evidence="1">Multi-pass membrane protein</topology>
    </subcellularLocation>
</comment>
<evidence type="ECO:0000256" key="4">
    <source>
        <dbReference type="ARBA" id="ARBA00022989"/>
    </source>
</evidence>
<evidence type="ECO:0000256" key="1">
    <source>
        <dbReference type="ARBA" id="ARBA00004651"/>
    </source>
</evidence>
<protein>
    <submittedName>
        <fullName evidence="8">MMPL family transporter</fullName>
    </submittedName>
</protein>
<keyword evidence="3 6" id="KW-0812">Transmembrane</keyword>
<dbReference type="Gene3D" id="1.20.1640.10">
    <property type="entry name" value="Multidrug efflux transporter AcrB transmembrane domain"/>
    <property type="match status" value="2"/>
</dbReference>
<dbReference type="InterPro" id="IPR000731">
    <property type="entry name" value="SSD"/>
</dbReference>
<evidence type="ECO:0000256" key="5">
    <source>
        <dbReference type="ARBA" id="ARBA00023136"/>
    </source>
</evidence>
<evidence type="ECO:0000259" key="7">
    <source>
        <dbReference type="PROSITE" id="PS50156"/>
    </source>
</evidence>
<dbReference type="EMBL" id="JBIMSO010000059">
    <property type="protein sequence ID" value="MFH5210130.1"/>
    <property type="molecule type" value="Genomic_DNA"/>
</dbReference>
<evidence type="ECO:0000256" key="2">
    <source>
        <dbReference type="ARBA" id="ARBA00022475"/>
    </source>
</evidence>
<feature type="transmembrane region" description="Helical" evidence="6">
    <location>
        <begin position="592"/>
        <end position="612"/>
    </location>
</feature>
<dbReference type="RefSeq" id="WP_395115801.1">
    <property type="nucleotide sequence ID" value="NZ_JBIMSO010000059.1"/>
</dbReference>
<dbReference type="InterPro" id="IPR050545">
    <property type="entry name" value="Mycobact_MmpL"/>
</dbReference>
<gene>
    <name evidence="8" type="ORF">ACHIPZ_18270</name>
</gene>
<evidence type="ECO:0000256" key="3">
    <source>
        <dbReference type="ARBA" id="ARBA00022692"/>
    </source>
</evidence>
<sequence>MRIYEWIGRGWSGTRDVTRRSSVLHRWGAAVARYRRLVLGTWVVLLGACAVAYPVLEGRLGAPDFSVNGSESSEVDSLMAKHFPHLGAEQDVIVFQSEILTTDSAEYRAVVDRAIDEAQLVPGVSTVTGPYSSGAGALASQDRRVAIATVGLEGDMAQRAGVAERLQSAVEGAGTGTVQVGVTGYSPVQNAVTDIQNVDLARAEAIGIPVALLLLVLALGALVAAVVPIVVALAGLLLATGGLLALTTLTAFDSLVIAMATMIGIGVGIDYAMFIVSRFREELTRVGVIDRDDQSRIADAVGRSLETAGKTILASGLIVMISLCSLIVMQAPIFRGIALGVATAVVSTLIVGLTLLPALLATLGPAVNTGALPQRWRPTEVTEVDAGSGRWARWAYTMMRRPIVFGSLAVCVLVLASTPLLGIRYGLDMGVSALGETASGRATAALAANFAPGALSPIEIVATGPGDTALTAQNAARLDQLVGEYERDPRIDTVVPAGESGGRQLLMAVPNVAFDSTAAGDLIRDLRGQAAAAGSDSGPDVLIGGSTAEFVDIADEMTSKLPLVVGLVLVLSLLFLMVAFRSVVLPVKAIVMNLFATGAALGITVAVFQWGLGESLLDFNSPGFLQVYLPTVVFVILFGLSMDYEVFLIRRIREYWESTGDNQYAVAAGITHTARPITAAAAIMVVVFGCFVTADVLELKQLGLALAVAIAIDAVIVRLVLVPALMRLFGDWNWWFPNQAMRAVQEVASPRSSEVQS</sequence>
<dbReference type="Pfam" id="PF03176">
    <property type="entry name" value="MMPL"/>
    <property type="match status" value="2"/>
</dbReference>
<feature type="transmembrane region" description="Helical" evidence="6">
    <location>
        <begin position="624"/>
        <end position="644"/>
    </location>
</feature>
<feature type="transmembrane region" description="Helical" evidence="6">
    <location>
        <begin position="403"/>
        <end position="427"/>
    </location>
</feature>
<dbReference type="PANTHER" id="PTHR33406">
    <property type="entry name" value="MEMBRANE PROTEIN MJ1562-RELATED"/>
    <property type="match status" value="1"/>
</dbReference>
<evidence type="ECO:0000313" key="8">
    <source>
        <dbReference type="EMBL" id="MFH5210130.1"/>
    </source>
</evidence>